<dbReference type="GeneID" id="14693902"/>
<organism evidence="1 2">
    <name type="scientific">Plasmodium cynomolgi (strain B)</name>
    <dbReference type="NCBI Taxonomy" id="1120755"/>
    <lineage>
        <taxon>Eukaryota</taxon>
        <taxon>Sar</taxon>
        <taxon>Alveolata</taxon>
        <taxon>Apicomplexa</taxon>
        <taxon>Aconoidasida</taxon>
        <taxon>Haemosporida</taxon>
        <taxon>Plasmodiidae</taxon>
        <taxon>Plasmodium</taxon>
        <taxon>Plasmodium (Plasmodium)</taxon>
    </lineage>
</organism>
<dbReference type="Pfam" id="PF05795">
    <property type="entry name" value="Plasmodium_Vir"/>
    <property type="match status" value="1"/>
</dbReference>
<name>K6UXA6_PLACD</name>
<sequence>MLVRNLYEIKKKNDKKNSCGYLYYWIYENVWGLFGNNWNKIHGKEPILALFDTGYKIINELKINECFYDYDTEISLEELREKKDLFDYFNNYNNIDAYVNSEETGKEKYCKYFTYIKKIYRKYIKKCCIYYDHYSYMNTCSDYFRIYYPNDFLCKLNCPVDELHHDSNKAVKSFLFFSINIS</sequence>
<dbReference type="EMBL" id="DF157103">
    <property type="protein sequence ID" value="GAB67080.1"/>
    <property type="molecule type" value="Genomic_DNA"/>
</dbReference>
<dbReference type="RefSeq" id="XP_004223027.1">
    <property type="nucleotide sequence ID" value="XM_004222979.1"/>
</dbReference>
<evidence type="ECO:0000313" key="1">
    <source>
        <dbReference type="EMBL" id="GAB67080.1"/>
    </source>
</evidence>
<reference evidence="1 2" key="1">
    <citation type="journal article" date="2012" name="Nat. Genet.">
        <title>Plasmodium cynomolgi genome sequences provide insight into Plasmodium vivax and the monkey malaria clade.</title>
        <authorList>
            <person name="Tachibana S."/>
            <person name="Sullivan S.A."/>
            <person name="Kawai S."/>
            <person name="Nakamura S."/>
            <person name="Kim H.R."/>
            <person name="Goto N."/>
            <person name="Arisue N."/>
            <person name="Palacpac N.M.Q."/>
            <person name="Honma H."/>
            <person name="Yagi M."/>
            <person name="Tougan T."/>
            <person name="Katakai Y."/>
            <person name="Kaneko O."/>
            <person name="Mita T."/>
            <person name="Kita K."/>
            <person name="Yasutomi Y."/>
            <person name="Sutton P.L."/>
            <person name="Shakhbatyan R."/>
            <person name="Horii T."/>
            <person name="Yasunaga T."/>
            <person name="Barnwell J.W."/>
            <person name="Escalante A.A."/>
            <person name="Carlton J.M."/>
            <person name="Tanabe K."/>
        </authorList>
    </citation>
    <scope>NUCLEOTIDE SEQUENCE [LARGE SCALE GENOMIC DNA]</scope>
    <source>
        <strain evidence="1 2">B</strain>
    </source>
</reference>
<dbReference type="Proteomes" id="UP000006319">
    <property type="component" value="Chromosome 11"/>
</dbReference>
<dbReference type="AlphaFoldDB" id="K6UXA6"/>
<dbReference type="KEGG" id="pcy:PCYB_111010"/>
<accession>K6UXA6</accession>
<proteinExistence type="predicted"/>
<evidence type="ECO:0000313" key="2">
    <source>
        <dbReference type="Proteomes" id="UP000006319"/>
    </source>
</evidence>
<keyword evidence="2" id="KW-1185">Reference proteome</keyword>
<protein>
    <submittedName>
        <fullName evidence="1">VIR-like CYIR protein</fullName>
    </submittedName>
</protein>
<gene>
    <name evidence="1" type="ORF">PCYB_111010</name>
</gene>
<dbReference type="InterPro" id="IPR008780">
    <property type="entry name" value="Plasmodium_Vir"/>
</dbReference>
<dbReference type="PhylomeDB" id="K6UXA6"/>
<dbReference type="OrthoDB" id="382814at2759"/>
<dbReference type="VEuPathDB" id="PlasmoDB:PCYB_111010"/>